<dbReference type="GO" id="GO:0072546">
    <property type="term" value="C:EMC complex"/>
    <property type="evidence" value="ECO:0007669"/>
    <property type="project" value="UniProtKB-UniRule"/>
</dbReference>
<gene>
    <name evidence="3" type="ORF">STCU_01531</name>
</gene>
<dbReference type="Gene3D" id="1.25.40.10">
    <property type="entry name" value="Tetratricopeptide repeat domain"/>
    <property type="match status" value="2"/>
</dbReference>
<keyword evidence="2" id="KW-0472">Membrane</keyword>
<evidence type="ECO:0000256" key="1">
    <source>
        <dbReference type="ARBA" id="ARBA00022803"/>
    </source>
</evidence>
<dbReference type="Proteomes" id="UP000015354">
    <property type="component" value="Unassembled WGS sequence"/>
</dbReference>
<evidence type="ECO:0000313" key="3">
    <source>
        <dbReference type="EMBL" id="EPY34547.1"/>
    </source>
</evidence>
<organism evidence="3 4">
    <name type="scientific">Strigomonas culicis</name>
    <dbReference type="NCBI Taxonomy" id="28005"/>
    <lineage>
        <taxon>Eukaryota</taxon>
        <taxon>Discoba</taxon>
        <taxon>Euglenozoa</taxon>
        <taxon>Kinetoplastea</taxon>
        <taxon>Metakinetoplastina</taxon>
        <taxon>Trypanosomatida</taxon>
        <taxon>Trypanosomatidae</taxon>
        <taxon>Strigomonadinae</taxon>
        <taxon>Strigomonas</taxon>
    </lineage>
</organism>
<comment type="subunit">
    <text evidence="2">Component of the ER membrane protein complex (EMC).</text>
</comment>
<dbReference type="SMART" id="SM00028">
    <property type="entry name" value="TPR"/>
    <property type="match status" value="2"/>
</dbReference>
<evidence type="ECO:0000313" key="4">
    <source>
        <dbReference type="Proteomes" id="UP000015354"/>
    </source>
</evidence>
<sequence length="405" mass="46538">MYTVGFVGAPHPFLCVSVCTSKIVSILPTNCHTTRFFFFFFSPFPFFLLFLARRKKPPTYDTGTNVTLRPRTKISKDVSPPPLFKTAVRDTMSEDAAELLVDSLSPVDLMKLTRAQKIDLLEKMRAHGSRNPHITYFLATDVLSGGGGSLSAGERYELYEQLLIASLHSGRLDKARLYLNLLEKRFGRTSMRVRRLRGLCYEAEGNIAEARTLYELLRKEDPATDFFVKRLVAMYKSEGKYRDAIALLEDEEVYKDEDDKPLRYLEVHRMGVLDVYQELSHLHYLCGSLDRALYYVEEMQLYDPSSYLMHSRMAELLYAKKDYERCVIEYSQSLLLNPNANNARAAYGLWQVTGEQLSRHESKTHRLDEDKELPLAKDLHEFAAETLRAMYAKSPALSTLEAFLQ</sequence>
<dbReference type="EMBL" id="ATMH01001531">
    <property type="protein sequence ID" value="EPY34547.1"/>
    <property type="molecule type" value="Genomic_DNA"/>
</dbReference>
<keyword evidence="2" id="KW-0256">Endoplasmic reticulum</keyword>
<comment type="subcellular location">
    <subcellularLocation>
        <location evidence="2">Endoplasmic reticulum membrane</location>
        <topology evidence="2">Peripheral membrane protein</topology>
        <orientation evidence="2">Cytoplasmic side</orientation>
    </subcellularLocation>
</comment>
<comment type="caution">
    <text evidence="3">The sequence shown here is derived from an EMBL/GenBank/DDBJ whole genome shotgun (WGS) entry which is preliminary data.</text>
</comment>
<comment type="similarity">
    <text evidence="2">Belongs to the EMC2 family.</text>
</comment>
<name>S9UUD4_9TRYP</name>
<dbReference type="AlphaFoldDB" id="S9UUD4"/>
<evidence type="ECO:0000256" key="2">
    <source>
        <dbReference type="RuleBase" id="RU367091"/>
    </source>
</evidence>
<keyword evidence="4" id="KW-1185">Reference proteome</keyword>
<comment type="function">
    <text evidence="2">Part of the endoplasmic reticulum membrane protein complex (EMC) that enables the energy-independent insertion into endoplasmic reticulum membranes of newly synthesized membrane proteins.</text>
</comment>
<protein>
    <recommendedName>
        <fullName evidence="2">ER membrane protein complex subunit 2</fullName>
    </recommendedName>
</protein>
<accession>S9UUD4</accession>
<dbReference type="PANTHER" id="PTHR12760">
    <property type="entry name" value="TETRATRICOPEPTIDE REPEAT PROTEIN"/>
    <property type="match status" value="1"/>
</dbReference>
<dbReference type="OrthoDB" id="124397at2759"/>
<proteinExistence type="inferred from homology"/>
<dbReference type="InterPro" id="IPR039856">
    <property type="entry name" value="EMC2-like"/>
</dbReference>
<dbReference type="InterPro" id="IPR011990">
    <property type="entry name" value="TPR-like_helical_dom_sf"/>
</dbReference>
<keyword evidence="1" id="KW-0802">TPR repeat</keyword>
<reference evidence="3 4" key="1">
    <citation type="journal article" date="2013" name="PLoS ONE">
        <title>Predicting the Proteins of Angomonas deanei, Strigomonas culicis and Their Respective Endosymbionts Reveals New Aspects of the Trypanosomatidae Family.</title>
        <authorList>
            <person name="Motta M.C."/>
            <person name="Martins A.C."/>
            <person name="de Souza S.S."/>
            <person name="Catta-Preta C.M."/>
            <person name="Silva R."/>
            <person name="Klein C.C."/>
            <person name="de Almeida L.G."/>
            <person name="de Lima Cunha O."/>
            <person name="Ciapina L.P."/>
            <person name="Brocchi M."/>
            <person name="Colabardini A.C."/>
            <person name="de Araujo Lima B."/>
            <person name="Machado C.R."/>
            <person name="de Almeida Soares C.M."/>
            <person name="Probst C.M."/>
            <person name="de Menezes C.B."/>
            <person name="Thompson C.E."/>
            <person name="Bartholomeu D.C."/>
            <person name="Gradia D.F."/>
            <person name="Pavoni D.P."/>
            <person name="Grisard E.C."/>
            <person name="Fantinatti-Garboggini F."/>
            <person name="Marchini F.K."/>
            <person name="Rodrigues-Luiz G.F."/>
            <person name="Wagner G."/>
            <person name="Goldman G.H."/>
            <person name="Fietto J.L."/>
            <person name="Elias M.C."/>
            <person name="Goldman M.H."/>
            <person name="Sagot M.F."/>
            <person name="Pereira M."/>
            <person name="Stoco P.H."/>
            <person name="de Mendonca-Neto R.P."/>
            <person name="Teixeira S.M."/>
            <person name="Maciel T.E."/>
            <person name="de Oliveira Mendes T.A."/>
            <person name="Urmenyi T.P."/>
            <person name="de Souza W."/>
            <person name="Schenkman S."/>
            <person name="de Vasconcelos A.T."/>
        </authorList>
    </citation>
    <scope>NUCLEOTIDE SEQUENCE [LARGE SCALE GENOMIC DNA]</scope>
</reference>
<dbReference type="InterPro" id="IPR019734">
    <property type="entry name" value="TPR_rpt"/>
</dbReference>
<dbReference type="SUPFAM" id="SSF48452">
    <property type="entry name" value="TPR-like"/>
    <property type="match status" value="1"/>
</dbReference>